<gene>
    <name evidence="2" type="ORF">EYF88_13900</name>
    <name evidence="1" type="ORF">SAMN06265378_11115</name>
</gene>
<sequence>MPLYLIRRPAGLAAEPLRNSAGLHSALISAASPAAAITAANALAAARGAGVGAFSGTGWVTTDIATTPGGLHVDCVFDGDPINIRGMDRGGNPA</sequence>
<dbReference type="AlphaFoldDB" id="A0A238XMJ6"/>
<reference evidence="3" key="1">
    <citation type="submission" date="2017-06" db="EMBL/GenBank/DDBJ databases">
        <authorList>
            <person name="Varghese N."/>
            <person name="Submissions S."/>
        </authorList>
    </citation>
    <scope>NUCLEOTIDE SEQUENCE [LARGE SCALE GENOMIC DNA]</scope>
    <source>
        <strain evidence="3">DSM 26170</strain>
    </source>
</reference>
<evidence type="ECO:0000313" key="1">
    <source>
        <dbReference type="EMBL" id="SNR59940.1"/>
    </source>
</evidence>
<dbReference type="Proteomes" id="UP000198409">
    <property type="component" value="Unassembled WGS sequence"/>
</dbReference>
<name>A0A238XMJ6_9RHOB</name>
<dbReference type="RefSeq" id="WP_089388792.1">
    <property type="nucleotide sequence ID" value="NZ_FZNM01000011.1"/>
</dbReference>
<evidence type="ECO:0000313" key="3">
    <source>
        <dbReference type="Proteomes" id="UP000198409"/>
    </source>
</evidence>
<dbReference type="EMBL" id="SIRL01000011">
    <property type="protein sequence ID" value="TBN48164.1"/>
    <property type="molecule type" value="Genomic_DNA"/>
</dbReference>
<evidence type="ECO:0000313" key="2">
    <source>
        <dbReference type="EMBL" id="TBN48164.1"/>
    </source>
</evidence>
<protein>
    <submittedName>
        <fullName evidence="1">Uncharacterized protein</fullName>
    </submittedName>
</protein>
<dbReference type="Proteomes" id="UP000292859">
    <property type="component" value="Unassembled WGS sequence"/>
</dbReference>
<evidence type="ECO:0000313" key="4">
    <source>
        <dbReference type="Proteomes" id="UP000292859"/>
    </source>
</evidence>
<reference evidence="1" key="2">
    <citation type="submission" date="2017-06" db="EMBL/GenBank/DDBJ databases">
        <authorList>
            <person name="Kim H.J."/>
            <person name="Triplett B.A."/>
        </authorList>
    </citation>
    <scope>NUCLEOTIDE SEQUENCE [LARGE SCALE GENOMIC DNA]</scope>
    <source>
        <strain evidence="1">DSM 26170</strain>
    </source>
</reference>
<keyword evidence="4" id="KW-1185">Reference proteome</keyword>
<reference evidence="2 4" key="3">
    <citation type="submission" date="2019-02" db="EMBL/GenBank/DDBJ databases">
        <authorList>
            <person name="Zhang G."/>
        </authorList>
    </citation>
    <scope>NUCLEOTIDE SEQUENCE [LARGE SCALE GENOMIC DNA]</scope>
    <source>
        <strain evidence="2 4">CMB17</strain>
    </source>
</reference>
<accession>A0A238XMJ6</accession>
<proteinExistence type="predicted"/>
<organism evidence="1 3">
    <name type="scientific">Paracoccus sediminis</name>
    <dbReference type="NCBI Taxonomy" id="1214787"/>
    <lineage>
        <taxon>Bacteria</taxon>
        <taxon>Pseudomonadati</taxon>
        <taxon>Pseudomonadota</taxon>
        <taxon>Alphaproteobacteria</taxon>
        <taxon>Rhodobacterales</taxon>
        <taxon>Paracoccaceae</taxon>
        <taxon>Paracoccus</taxon>
    </lineage>
</organism>
<dbReference type="EMBL" id="FZNM01000011">
    <property type="protein sequence ID" value="SNR59940.1"/>
    <property type="molecule type" value="Genomic_DNA"/>
</dbReference>
<dbReference type="OrthoDB" id="7691638at2"/>